<accession>A0A158DWR3</accession>
<keyword evidence="2" id="KW-1185">Reference proteome</keyword>
<dbReference type="AlphaFoldDB" id="A0A158DWR3"/>
<gene>
    <name evidence="1" type="ORF">AWB80_07564</name>
</gene>
<evidence type="ECO:0000313" key="1">
    <source>
        <dbReference type="EMBL" id="SAK98646.1"/>
    </source>
</evidence>
<reference evidence="1" key="1">
    <citation type="submission" date="2016-01" db="EMBL/GenBank/DDBJ databases">
        <authorList>
            <person name="Peeters C."/>
        </authorList>
    </citation>
    <scope>NUCLEOTIDE SEQUENCE [LARGE SCALE GENOMIC DNA]</scope>
    <source>
        <strain evidence="1">LMG 29323</strain>
    </source>
</reference>
<name>A0A158DWR3_9BURK</name>
<comment type="caution">
    <text evidence="1">The sequence shown here is derived from an EMBL/GenBank/DDBJ whole genome shotgun (WGS) entry which is preliminary data.</text>
</comment>
<organism evidence="1 2">
    <name type="scientific">Caballeronia pedi</name>
    <dbReference type="NCBI Taxonomy" id="1777141"/>
    <lineage>
        <taxon>Bacteria</taxon>
        <taxon>Pseudomonadati</taxon>
        <taxon>Pseudomonadota</taxon>
        <taxon>Betaproteobacteria</taxon>
        <taxon>Burkholderiales</taxon>
        <taxon>Burkholderiaceae</taxon>
        <taxon>Caballeronia</taxon>
    </lineage>
</organism>
<protein>
    <submittedName>
        <fullName evidence="1">Uncharacterized protein</fullName>
    </submittedName>
</protein>
<dbReference type="Proteomes" id="UP000054911">
    <property type="component" value="Unassembled WGS sequence"/>
</dbReference>
<dbReference type="OrthoDB" id="9051908at2"/>
<evidence type="ECO:0000313" key="2">
    <source>
        <dbReference type="Proteomes" id="UP000054911"/>
    </source>
</evidence>
<dbReference type="RefSeq" id="WP_061179761.1">
    <property type="nucleotide sequence ID" value="NZ_FCOE02000050.1"/>
</dbReference>
<dbReference type="EMBL" id="FCOE02000050">
    <property type="protein sequence ID" value="SAK98646.1"/>
    <property type="molecule type" value="Genomic_DNA"/>
</dbReference>
<sequence>MTVLEYTPVVKVTLYKTTGRRTLDGSTPVSQNVLPANFAVDLTPYLGELGNFRVSKSVREPAGGFSITLADDYFVHNGAMESIYGLVEPMDVIEIRMRHNDITSHTENPTLPPIYMRGFVSEVQRNESISADGKPQRSITLSGQDYGKLWQMLQIKYLPQYTVGENYLSGFKLFERFGVGFDTTLKAADFVAQVMDLIVTPFLQSLLPDNSPNPATIKTDAISVANGVVGVGGVQNQEGTIYSLLASFGDVGAWNELYLEDREDGVYCVYRPNPSMDLQGNMIQPDAVALTPVLVNEADIISLSVSRSDAGVGNYFWTRAPRFELVSDIFREQFAMTDADRDTVILDQYPNSATQFYGMRIMETSTQQGGSDVSTINSGLPADQQATRDTSMVSWITNRRAIVVAQNKDNVLYESGTARIRANENIRAGCYVKIIRGSLEAMYYVSKVDLDCIPYQGLFMTLTLERGTGFIERVKVSSGASTSPYLAELSGIYQ</sequence>
<proteinExistence type="predicted"/>
<dbReference type="STRING" id="1777141.AWB80_07564"/>